<feature type="compositionally biased region" description="Basic and acidic residues" evidence="1">
    <location>
        <begin position="195"/>
        <end position="209"/>
    </location>
</feature>
<reference evidence="3 4" key="1">
    <citation type="submission" date="2023-09" db="EMBL/GenBank/DDBJ databases">
        <title>Pangenome analysis of Batrachochytrium dendrobatidis and related Chytrids.</title>
        <authorList>
            <person name="Yacoub M.N."/>
            <person name="Stajich J.E."/>
            <person name="James T.Y."/>
        </authorList>
    </citation>
    <scope>NUCLEOTIDE SEQUENCE [LARGE SCALE GENOMIC DNA]</scope>
    <source>
        <strain evidence="3 4">JEL0888</strain>
    </source>
</reference>
<evidence type="ECO:0000313" key="3">
    <source>
        <dbReference type="EMBL" id="KAL2915599.1"/>
    </source>
</evidence>
<evidence type="ECO:0000259" key="2">
    <source>
        <dbReference type="PROSITE" id="PS50006"/>
    </source>
</evidence>
<proteinExistence type="predicted"/>
<feature type="region of interest" description="Disordered" evidence="1">
    <location>
        <begin position="195"/>
        <end position="231"/>
    </location>
</feature>
<keyword evidence="4" id="KW-1185">Reference proteome</keyword>
<accession>A0ABR4N824</accession>
<organism evidence="3 4">
    <name type="scientific">Polyrhizophydium stewartii</name>
    <dbReference type="NCBI Taxonomy" id="2732419"/>
    <lineage>
        <taxon>Eukaryota</taxon>
        <taxon>Fungi</taxon>
        <taxon>Fungi incertae sedis</taxon>
        <taxon>Chytridiomycota</taxon>
        <taxon>Chytridiomycota incertae sedis</taxon>
        <taxon>Chytridiomycetes</taxon>
        <taxon>Rhizophydiales</taxon>
        <taxon>Rhizophydiales incertae sedis</taxon>
        <taxon>Polyrhizophydium</taxon>
    </lineage>
</organism>
<comment type="caution">
    <text evidence="3">The sequence shown here is derived from an EMBL/GenBank/DDBJ whole genome shotgun (WGS) entry which is preliminary data.</text>
</comment>
<dbReference type="Gene3D" id="2.60.200.20">
    <property type="match status" value="1"/>
</dbReference>
<dbReference type="InterPro" id="IPR000253">
    <property type="entry name" value="FHA_dom"/>
</dbReference>
<sequence length="231" mass="25125">MASEPAADTSYVATRHPRYMLHVPSGWLWDTWTASFVDSESLELLEPQAAGGAPLTNETMKLVVEASSVLAPGSVVLVDASGLSVGRDSHPFERRLRLPELAVSRFHASLFVQTSDPSDGPSAEPGLPQRTFCVADPGSTHGTFLNDERLSDPKVASKPKPLAHGDRLRIGSTVLKAHIHKRWSCSEAAELSRLRLEPLGDERGGDRPRAKTKQPSKTQAFRKSDGKVSKR</sequence>
<evidence type="ECO:0000256" key="1">
    <source>
        <dbReference type="SAM" id="MobiDB-lite"/>
    </source>
</evidence>
<dbReference type="SUPFAM" id="SSF49879">
    <property type="entry name" value="SMAD/FHA domain"/>
    <property type="match status" value="1"/>
</dbReference>
<gene>
    <name evidence="3" type="ORF">HK105_204784</name>
</gene>
<evidence type="ECO:0000313" key="4">
    <source>
        <dbReference type="Proteomes" id="UP001527925"/>
    </source>
</evidence>
<dbReference type="InterPro" id="IPR008984">
    <property type="entry name" value="SMAD_FHA_dom_sf"/>
</dbReference>
<dbReference type="InterPro" id="IPR053027">
    <property type="entry name" value="AGGF1"/>
</dbReference>
<protein>
    <recommendedName>
        <fullName evidence="2">FHA domain-containing protein</fullName>
    </recommendedName>
</protein>
<feature type="compositionally biased region" description="Basic and acidic residues" evidence="1">
    <location>
        <begin position="222"/>
        <end position="231"/>
    </location>
</feature>
<dbReference type="PROSITE" id="PS50006">
    <property type="entry name" value="FHA_DOMAIN"/>
    <property type="match status" value="1"/>
</dbReference>
<dbReference type="Proteomes" id="UP001527925">
    <property type="component" value="Unassembled WGS sequence"/>
</dbReference>
<dbReference type="PANTHER" id="PTHR23106">
    <property type="entry name" value="ANGIOGENIC FACTOR WITH G PATCH AND FHA DOMAINS 1"/>
    <property type="match status" value="1"/>
</dbReference>
<name>A0ABR4N824_9FUNG</name>
<dbReference type="EMBL" id="JADGIZ020000022">
    <property type="protein sequence ID" value="KAL2915599.1"/>
    <property type="molecule type" value="Genomic_DNA"/>
</dbReference>
<dbReference type="SMART" id="SM00240">
    <property type="entry name" value="FHA"/>
    <property type="match status" value="1"/>
</dbReference>
<dbReference type="Pfam" id="PF00498">
    <property type="entry name" value="FHA"/>
    <property type="match status" value="1"/>
</dbReference>
<feature type="region of interest" description="Disordered" evidence="1">
    <location>
        <begin position="143"/>
        <end position="165"/>
    </location>
</feature>
<dbReference type="PANTHER" id="PTHR23106:SF24">
    <property type="entry name" value="ANGIOGENIC FACTOR WITH G PATCH AND FHA DOMAINS 1"/>
    <property type="match status" value="1"/>
</dbReference>
<feature type="domain" description="FHA" evidence="2">
    <location>
        <begin position="83"/>
        <end position="150"/>
    </location>
</feature>